<evidence type="ECO:0000313" key="3">
    <source>
        <dbReference type="EMBL" id="MBP2068686.1"/>
    </source>
</evidence>
<evidence type="ECO:0000313" key="2">
    <source>
        <dbReference type="EMBL" id="CDR06857.1"/>
    </source>
</evidence>
<feature type="region of interest" description="Disordered" evidence="1">
    <location>
        <begin position="1"/>
        <end position="21"/>
    </location>
</feature>
<evidence type="ECO:0000256" key="1">
    <source>
        <dbReference type="SAM" id="MobiDB-lite"/>
    </source>
</evidence>
<reference evidence="3 4" key="2">
    <citation type="submission" date="2021-03" db="EMBL/GenBank/DDBJ databases">
        <title>Genomic Encyclopedia of Type Strains, Phase IV (KMG-IV): sequencing the most valuable type-strain genomes for metagenomic binning, comparative biology and taxonomic classification.</title>
        <authorList>
            <person name="Goeker M."/>
        </authorList>
    </citation>
    <scope>NUCLEOTIDE SEQUENCE [LARGE SCALE GENOMIC DNA]</scope>
    <source>
        <strain evidence="3 4">DSM 41954</strain>
    </source>
</reference>
<gene>
    <name evidence="3" type="ORF">J2Z30_009768</name>
    <name evidence="2" type="ORF">SIRAN3725</name>
</gene>
<dbReference type="HOGENOM" id="CLU_3333582_0_0_11"/>
<name>A0A060ZUX4_9ACTN</name>
<keyword evidence="4" id="KW-1185">Reference proteome</keyword>
<organism evidence="2">
    <name type="scientific">Streptomyces iranensis</name>
    <dbReference type="NCBI Taxonomy" id="576784"/>
    <lineage>
        <taxon>Bacteria</taxon>
        <taxon>Bacillati</taxon>
        <taxon>Actinomycetota</taxon>
        <taxon>Actinomycetes</taxon>
        <taxon>Kitasatosporales</taxon>
        <taxon>Streptomycetaceae</taxon>
        <taxon>Streptomyces</taxon>
        <taxon>Streptomyces violaceusniger group</taxon>
    </lineage>
</organism>
<accession>A0A060ZUX4</accession>
<dbReference type="AlphaFoldDB" id="A0A060ZUX4"/>
<dbReference type="Proteomes" id="UP000756710">
    <property type="component" value="Unassembled WGS sequence"/>
</dbReference>
<proteinExistence type="predicted"/>
<sequence>MKEIREKTFTTRGKHKGQHPSLPALYRTLTEAVQGPQV</sequence>
<dbReference type="EMBL" id="JAGGLR010000048">
    <property type="protein sequence ID" value="MBP2068686.1"/>
    <property type="molecule type" value="Genomic_DNA"/>
</dbReference>
<protein>
    <submittedName>
        <fullName evidence="2">Uncharacterized protein</fullName>
    </submittedName>
</protein>
<reference evidence="2" key="1">
    <citation type="submission" date="2014-05" db="EMBL/GenBank/DDBJ databases">
        <authorList>
            <person name="Horn Fabian"/>
        </authorList>
    </citation>
    <scope>NUCLEOTIDE SEQUENCE</scope>
</reference>
<evidence type="ECO:0000313" key="4">
    <source>
        <dbReference type="Proteomes" id="UP000756710"/>
    </source>
</evidence>
<dbReference type="EMBL" id="LK022848">
    <property type="protein sequence ID" value="CDR06857.1"/>
    <property type="molecule type" value="Genomic_DNA"/>
</dbReference>